<comment type="caution">
    <text evidence="1">The sequence shown here is derived from an EMBL/GenBank/DDBJ whole genome shotgun (WGS) entry which is preliminary data.</text>
</comment>
<organism evidence="1 2">
    <name type="scientific">Moelleriella libera RCEF 2490</name>
    <dbReference type="NCBI Taxonomy" id="1081109"/>
    <lineage>
        <taxon>Eukaryota</taxon>
        <taxon>Fungi</taxon>
        <taxon>Dikarya</taxon>
        <taxon>Ascomycota</taxon>
        <taxon>Pezizomycotina</taxon>
        <taxon>Sordariomycetes</taxon>
        <taxon>Hypocreomycetidae</taxon>
        <taxon>Hypocreales</taxon>
        <taxon>Clavicipitaceae</taxon>
        <taxon>Moelleriella</taxon>
    </lineage>
</organism>
<dbReference type="PANTHER" id="PTHR37285">
    <property type="entry name" value="SPORE WALL MATURATION PROTEIN DIT1"/>
    <property type="match status" value="1"/>
</dbReference>
<dbReference type="Proteomes" id="UP000078544">
    <property type="component" value="Unassembled WGS sequence"/>
</dbReference>
<dbReference type="AlphaFoldDB" id="A0A168CHP9"/>
<dbReference type="Pfam" id="PF05141">
    <property type="entry name" value="DIT1_PvcA"/>
    <property type="match status" value="1"/>
</dbReference>
<proteinExistence type="predicted"/>
<keyword evidence="2" id="KW-1185">Reference proteome</keyword>
<accession>A0A168CHP9</accession>
<evidence type="ECO:0000313" key="2">
    <source>
        <dbReference type="Proteomes" id="UP000078544"/>
    </source>
</evidence>
<dbReference type="InterPro" id="IPR007817">
    <property type="entry name" value="Isocyanide_synthase_DIT1"/>
</dbReference>
<dbReference type="PANTHER" id="PTHR37285:SF5">
    <property type="entry name" value="SPORE WALL MATURATION PROTEIN DIT1"/>
    <property type="match status" value="1"/>
</dbReference>
<reference evidence="1 2" key="1">
    <citation type="journal article" date="2016" name="Genome Biol. Evol.">
        <title>Divergent and convergent evolution of fungal pathogenicity.</title>
        <authorList>
            <person name="Shang Y."/>
            <person name="Xiao G."/>
            <person name="Zheng P."/>
            <person name="Cen K."/>
            <person name="Zhan S."/>
            <person name="Wang C."/>
        </authorList>
    </citation>
    <scope>NUCLEOTIDE SEQUENCE [LARGE SCALE GENOMIC DNA]</scope>
    <source>
        <strain evidence="1 2">RCEF 2490</strain>
    </source>
</reference>
<sequence length="458" mass="51817">METPAPASSIHKRFVAGFVRRTCGELVHCFGPLKNQTAVRSEWAQIRQRVLQGQCYNAYPKNRLSPTLVQVELRLDVEKGSQDHSQKQSFAVYEAVRMQHQDHFLGIVLSLDRDAQATWGQEIDLFFSTLILSSLHVDTTVDEEVLRSIDHKLVTEAIVDLFDKDLRYVTTNDKWKCGGRQVFQQAVDSFTSRGKKVELCLPAFPCKSSSTGKVLSKAPDRGEYLALVGLHAFIHEIESVYPPGAKLWIISDGHVFSDCIGVDDDVVDQYGAQLQAMNRQIAKVNGSNDRIGFRSLPELFGFVTRDAQDMRIDEHLPELSHYIPTKMTEEAERCRKILTMGFQMDSNELREVLSTQDASMVALYRGFSKFMLEDLTTNKYTSHLSRSQLRKRSAKVAFEMIQRTKPEFPTAQPSLFESGPNSLSAPCAAFNSRTRQLWAEVWNPDARQTGDSDRRLAA</sequence>
<name>A0A168CHP9_9HYPO</name>
<dbReference type="OrthoDB" id="429813at2759"/>
<evidence type="ECO:0000313" key="1">
    <source>
        <dbReference type="EMBL" id="KZZ96616.1"/>
    </source>
</evidence>
<dbReference type="EMBL" id="AZGY01000007">
    <property type="protein sequence ID" value="KZZ96616.1"/>
    <property type="molecule type" value="Genomic_DNA"/>
</dbReference>
<dbReference type="STRING" id="1081109.A0A168CHP9"/>
<protein>
    <submittedName>
        <fullName evidence="1">Pyoverdine biosynthesis</fullName>
    </submittedName>
</protein>
<gene>
    <name evidence="1" type="ORF">AAL_03845</name>
</gene>